<evidence type="ECO:0000256" key="1">
    <source>
        <dbReference type="ARBA" id="ARBA00005952"/>
    </source>
</evidence>
<dbReference type="Gene3D" id="1.10.940.10">
    <property type="entry name" value="NusB-like"/>
    <property type="match status" value="1"/>
</dbReference>
<proteinExistence type="inferred from homology"/>
<protein>
    <recommendedName>
        <fullName evidence="6">Transcription antitermination protein NusB</fullName>
    </recommendedName>
    <alternativeName>
        <fullName evidence="6">Antitermination factor NusB</fullName>
    </alternativeName>
</protein>
<feature type="domain" description="NusB/RsmB/TIM44" evidence="7">
    <location>
        <begin position="14"/>
        <end position="148"/>
    </location>
</feature>
<dbReference type="GO" id="GO:0006353">
    <property type="term" value="P:DNA-templated transcription termination"/>
    <property type="evidence" value="ECO:0007669"/>
    <property type="project" value="UniProtKB-UniRule"/>
</dbReference>
<gene>
    <name evidence="6" type="primary">nusB</name>
    <name evidence="8" type="ORF">BCF46_0633</name>
</gene>
<dbReference type="PANTHER" id="PTHR11078:SF3">
    <property type="entry name" value="ANTITERMINATION NUSB DOMAIN-CONTAINING PROTEIN"/>
    <property type="match status" value="1"/>
</dbReference>
<dbReference type="OrthoDB" id="9797817at2"/>
<evidence type="ECO:0000256" key="5">
    <source>
        <dbReference type="ARBA" id="ARBA00023163"/>
    </source>
</evidence>
<dbReference type="InterPro" id="IPR006027">
    <property type="entry name" value="NusB_RsmB_TIM44"/>
</dbReference>
<dbReference type="Pfam" id="PF01029">
    <property type="entry name" value="NusB"/>
    <property type="match status" value="1"/>
</dbReference>
<evidence type="ECO:0000256" key="2">
    <source>
        <dbReference type="ARBA" id="ARBA00022814"/>
    </source>
</evidence>
<dbReference type="EMBL" id="RCCE01000001">
    <property type="protein sequence ID" value="RLJ60432.1"/>
    <property type="molecule type" value="Genomic_DNA"/>
</dbReference>
<dbReference type="RefSeq" id="WP_121021597.1">
    <property type="nucleotide sequence ID" value="NZ_RCCE01000001.1"/>
</dbReference>
<comment type="function">
    <text evidence="6">Involved in transcription antitermination. Required for transcription of ribosomal RNA (rRNA) genes. Binds specifically to the boxA antiterminator sequence of the ribosomal RNA (rrn) operons.</text>
</comment>
<comment type="caution">
    <text evidence="8">The sequence shown here is derived from an EMBL/GenBank/DDBJ whole genome shotgun (WGS) entry which is preliminary data.</text>
</comment>
<evidence type="ECO:0000256" key="4">
    <source>
        <dbReference type="ARBA" id="ARBA00023015"/>
    </source>
</evidence>
<organism evidence="8 9">
    <name type="scientific">Litoreibacter meonggei</name>
    <dbReference type="NCBI Taxonomy" id="1049199"/>
    <lineage>
        <taxon>Bacteria</taxon>
        <taxon>Pseudomonadati</taxon>
        <taxon>Pseudomonadota</taxon>
        <taxon>Alphaproteobacteria</taxon>
        <taxon>Rhodobacterales</taxon>
        <taxon>Roseobacteraceae</taxon>
        <taxon>Litoreibacter</taxon>
    </lineage>
</organism>
<keyword evidence="5 6" id="KW-0804">Transcription</keyword>
<dbReference type="InterPro" id="IPR011605">
    <property type="entry name" value="NusB_fam"/>
</dbReference>
<evidence type="ECO:0000256" key="3">
    <source>
        <dbReference type="ARBA" id="ARBA00022884"/>
    </source>
</evidence>
<dbReference type="SUPFAM" id="SSF48013">
    <property type="entry name" value="NusB-like"/>
    <property type="match status" value="1"/>
</dbReference>
<reference evidence="8 9" key="1">
    <citation type="submission" date="2018-10" db="EMBL/GenBank/DDBJ databases">
        <title>Genomic Encyclopedia of Archaeal and Bacterial Type Strains, Phase II (KMG-II): from individual species to whole genera.</title>
        <authorList>
            <person name="Goeker M."/>
        </authorList>
    </citation>
    <scope>NUCLEOTIDE SEQUENCE [LARGE SCALE GENOMIC DNA]</scope>
    <source>
        <strain evidence="8 9">DSM 29466</strain>
    </source>
</reference>
<evidence type="ECO:0000313" key="9">
    <source>
        <dbReference type="Proteomes" id="UP000269157"/>
    </source>
</evidence>
<keyword evidence="2 6" id="KW-0889">Transcription antitermination</keyword>
<dbReference type="GO" id="GO:0003723">
    <property type="term" value="F:RNA binding"/>
    <property type="evidence" value="ECO:0007669"/>
    <property type="project" value="UniProtKB-UniRule"/>
</dbReference>
<name>A0A497X5F0_9RHOB</name>
<dbReference type="GO" id="GO:0005829">
    <property type="term" value="C:cytosol"/>
    <property type="evidence" value="ECO:0007669"/>
    <property type="project" value="TreeGrafter"/>
</dbReference>
<evidence type="ECO:0000313" key="8">
    <source>
        <dbReference type="EMBL" id="RLJ60432.1"/>
    </source>
</evidence>
<evidence type="ECO:0000259" key="7">
    <source>
        <dbReference type="Pfam" id="PF01029"/>
    </source>
</evidence>
<keyword evidence="3 6" id="KW-0694">RNA-binding</keyword>
<dbReference type="Proteomes" id="UP000269157">
    <property type="component" value="Unassembled WGS sequence"/>
</dbReference>
<sequence>MTTSGNQKRAMRSAARLYAVQALFQMEHSDHSIDKVRAQFEDHRFGEVIDDNEMVEGDVNTFRALLEGAVAEQSTIDQMTDRALVAKWPIDRIDPTLRALFRAAGAELVAGKTPPKVVIVEFVDVAKAFFADGKEPKFVNAVLDHMAREAQPDAFGA</sequence>
<dbReference type="NCBIfam" id="TIGR01951">
    <property type="entry name" value="nusB"/>
    <property type="match status" value="1"/>
</dbReference>
<dbReference type="GO" id="GO:0031564">
    <property type="term" value="P:transcription antitermination"/>
    <property type="evidence" value="ECO:0007669"/>
    <property type="project" value="UniProtKB-KW"/>
</dbReference>
<dbReference type="AlphaFoldDB" id="A0A497X5F0"/>
<dbReference type="HAMAP" id="MF_00073">
    <property type="entry name" value="NusB"/>
    <property type="match status" value="1"/>
</dbReference>
<dbReference type="PANTHER" id="PTHR11078">
    <property type="entry name" value="N UTILIZATION SUBSTANCE PROTEIN B-RELATED"/>
    <property type="match status" value="1"/>
</dbReference>
<accession>A0A497X5F0</accession>
<comment type="similarity">
    <text evidence="1 6">Belongs to the NusB family.</text>
</comment>
<evidence type="ECO:0000256" key="6">
    <source>
        <dbReference type="HAMAP-Rule" id="MF_00073"/>
    </source>
</evidence>
<keyword evidence="4 6" id="KW-0805">Transcription regulation</keyword>
<keyword evidence="9" id="KW-1185">Reference proteome</keyword>
<dbReference type="InterPro" id="IPR035926">
    <property type="entry name" value="NusB-like_sf"/>
</dbReference>